<dbReference type="GeneID" id="92364365"/>
<dbReference type="EMBL" id="LRBS01000062">
    <property type="protein sequence ID" value="OII76451.1"/>
    <property type="molecule type" value="Genomic_DNA"/>
</dbReference>
<dbReference type="GO" id="GO:0043161">
    <property type="term" value="P:proteasome-mediated ubiquitin-dependent protein catabolic process"/>
    <property type="evidence" value="ECO:0007669"/>
    <property type="project" value="TreeGrafter"/>
</dbReference>
<dbReference type="Pfam" id="PF08059">
    <property type="entry name" value="SEP"/>
    <property type="match status" value="1"/>
</dbReference>
<keyword evidence="5" id="KW-1185">Reference proteome</keyword>
<dbReference type="InterPro" id="IPR001012">
    <property type="entry name" value="UBX_dom"/>
</dbReference>
<dbReference type="VEuPathDB" id="CryptoDB:cand_001800"/>
<dbReference type="GO" id="GO:0007030">
    <property type="term" value="P:Golgi organization"/>
    <property type="evidence" value="ECO:0007669"/>
    <property type="project" value="TreeGrafter"/>
</dbReference>
<evidence type="ECO:0000256" key="1">
    <source>
        <dbReference type="SAM" id="MobiDB-lite"/>
    </source>
</evidence>
<dbReference type="Pfam" id="PF00789">
    <property type="entry name" value="UBX"/>
    <property type="match status" value="1"/>
</dbReference>
<dbReference type="InterPro" id="IPR012989">
    <property type="entry name" value="SEP_domain"/>
</dbReference>
<dbReference type="Gene3D" id="3.10.20.90">
    <property type="entry name" value="Phosphatidylinositol 3-kinase Catalytic Subunit, Chain A, domain 1"/>
    <property type="match status" value="1"/>
</dbReference>
<dbReference type="Proteomes" id="UP000186804">
    <property type="component" value="Unassembled WGS sequence"/>
</dbReference>
<gene>
    <name evidence="4" type="ORF">cand_001800</name>
</gene>
<feature type="domain" description="UBX" evidence="2">
    <location>
        <begin position="152"/>
        <end position="228"/>
    </location>
</feature>
<dbReference type="AlphaFoldDB" id="A0A1J4MSP3"/>
<dbReference type="PROSITE" id="PS51399">
    <property type="entry name" value="SEP"/>
    <property type="match status" value="1"/>
</dbReference>
<dbReference type="Gene3D" id="3.30.420.210">
    <property type="entry name" value="SEP domain"/>
    <property type="match status" value="1"/>
</dbReference>
<dbReference type="InterPro" id="IPR036241">
    <property type="entry name" value="NSFL1C_SEP_dom_sf"/>
</dbReference>
<evidence type="ECO:0000259" key="3">
    <source>
        <dbReference type="PROSITE" id="PS51399"/>
    </source>
</evidence>
<dbReference type="PROSITE" id="PS50033">
    <property type="entry name" value="UBX"/>
    <property type="match status" value="1"/>
</dbReference>
<reference evidence="4 5" key="1">
    <citation type="submission" date="2016-10" db="EMBL/GenBank/DDBJ databases">
        <title>Reductive evolution of mitochondrial metabolism and differential evolution of invasion-related proteins in Cryptosporidium.</title>
        <authorList>
            <person name="Liu S."/>
            <person name="Roellig D.M."/>
            <person name="Guo Y."/>
            <person name="Li N."/>
            <person name="Frace M.A."/>
            <person name="Tang K."/>
            <person name="Zhang L."/>
            <person name="Feng Y."/>
            <person name="Xiao L."/>
        </authorList>
    </citation>
    <scope>NUCLEOTIDE SEQUENCE [LARGE SCALE GENOMIC DNA]</scope>
    <source>
        <strain evidence="4">30847</strain>
    </source>
</reference>
<organism evidence="4 5">
    <name type="scientific">Cryptosporidium andersoni</name>
    <dbReference type="NCBI Taxonomy" id="117008"/>
    <lineage>
        <taxon>Eukaryota</taxon>
        <taxon>Sar</taxon>
        <taxon>Alveolata</taxon>
        <taxon>Apicomplexa</taxon>
        <taxon>Conoidasida</taxon>
        <taxon>Coccidia</taxon>
        <taxon>Eucoccidiorida</taxon>
        <taxon>Eimeriorina</taxon>
        <taxon>Cryptosporidiidae</taxon>
        <taxon>Cryptosporidium</taxon>
    </lineage>
</organism>
<dbReference type="GO" id="GO:0061025">
    <property type="term" value="P:membrane fusion"/>
    <property type="evidence" value="ECO:0007669"/>
    <property type="project" value="TreeGrafter"/>
</dbReference>
<dbReference type="GO" id="GO:0000045">
    <property type="term" value="P:autophagosome assembly"/>
    <property type="evidence" value="ECO:0007669"/>
    <property type="project" value="TreeGrafter"/>
</dbReference>
<dbReference type="PANTHER" id="PTHR23333">
    <property type="entry name" value="UBX DOMAIN CONTAINING PROTEIN"/>
    <property type="match status" value="1"/>
</dbReference>
<feature type="domain" description="SEP" evidence="3">
    <location>
        <begin position="46"/>
        <end position="112"/>
    </location>
</feature>
<dbReference type="SMART" id="SM00553">
    <property type="entry name" value="SEP"/>
    <property type="match status" value="1"/>
</dbReference>
<dbReference type="OrthoDB" id="25887at2759"/>
<dbReference type="GO" id="GO:0005634">
    <property type="term" value="C:nucleus"/>
    <property type="evidence" value="ECO:0007669"/>
    <property type="project" value="TreeGrafter"/>
</dbReference>
<protein>
    <submittedName>
        <fullName evidence="4">UBX domain-containing protein</fullName>
    </submittedName>
</protein>
<sequence>MPIIRGLSDLNNEESNRNKDITTSYTGGEKSGIAIENPNEPHNIPPNAHRVILYNNGFILDNGEFRSLDNTKNLEFIRDIKNSIAPEELRGNLVGNQPVQVALDDRSSETYTIPTKPLEIFGGSGSSLSEAKISSSSLNVNPNAVLTTVVDESKPITTLQFRFHNGQKKVFKFNEDQTIADIHNVFMDCAPVDGEYYLTFGFPPKKIELNLGTTIKDAGLLQETISQNLV</sequence>
<dbReference type="SUPFAM" id="SSF54236">
    <property type="entry name" value="Ubiquitin-like"/>
    <property type="match status" value="1"/>
</dbReference>
<dbReference type="InterPro" id="IPR029071">
    <property type="entry name" value="Ubiquitin-like_domsf"/>
</dbReference>
<name>A0A1J4MSP3_9CRYT</name>
<evidence type="ECO:0000313" key="4">
    <source>
        <dbReference type="EMBL" id="OII76451.1"/>
    </source>
</evidence>
<proteinExistence type="predicted"/>
<feature type="region of interest" description="Disordered" evidence="1">
    <location>
        <begin position="1"/>
        <end position="29"/>
    </location>
</feature>
<dbReference type="SUPFAM" id="SSF102848">
    <property type="entry name" value="NSFL1 (p97 ATPase) cofactor p47, SEP domain"/>
    <property type="match status" value="1"/>
</dbReference>
<dbReference type="RefSeq" id="XP_067068297.1">
    <property type="nucleotide sequence ID" value="XM_067210428.1"/>
</dbReference>
<dbReference type="GO" id="GO:0043130">
    <property type="term" value="F:ubiquitin binding"/>
    <property type="evidence" value="ECO:0007669"/>
    <property type="project" value="TreeGrafter"/>
</dbReference>
<evidence type="ECO:0000313" key="5">
    <source>
        <dbReference type="Proteomes" id="UP000186804"/>
    </source>
</evidence>
<dbReference type="GO" id="GO:0005829">
    <property type="term" value="C:cytosol"/>
    <property type="evidence" value="ECO:0007669"/>
    <property type="project" value="TreeGrafter"/>
</dbReference>
<evidence type="ECO:0000259" key="2">
    <source>
        <dbReference type="PROSITE" id="PS50033"/>
    </source>
</evidence>
<dbReference type="GO" id="GO:0031468">
    <property type="term" value="P:nuclear membrane reassembly"/>
    <property type="evidence" value="ECO:0007669"/>
    <property type="project" value="TreeGrafter"/>
</dbReference>
<accession>A0A1J4MSP3</accession>
<comment type="caution">
    <text evidence="4">The sequence shown here is derived from an EMBL/GenBank/DDBJ whole genome shotgun (WGS) entry which is preliminary data.</text>
</comment>
<dbReference type="PANTHER" id="PTHR23333:SF20">
    <property type="entry name" value="NSFL1 COFACTOR P47"/>
    <property type="match status" value="1"/>
</dbReference>